<dbReference type="InterPro" id="IPR046335">
    <property type="entry name" value="LacI/GalR-like_sensor"/>
</dbReference>
<evidence type="ECO:0000256" key="3">
    <source>
        <dbReference type="ARBA" id="ARBA00023125"/>
    </source>
</evidence>
<keyword evidence="7" id="KW-1185">Reference proteome</keyword>
<dbReference type="PANTHER" id="PTHR30146">
    <property type="entry name" value="LACI-RELATED TRANSCRIPTIONAL REPRESSOR"/>
    <property type="match status" value="1"/>
</dbReference>
<dbReference type="Proteomes" id="UP000198417">
    <property type="component" value="Unassembled WGS sequence"/>
</dbReference>
<accession>A0A238YEZ5</accession>
<keyword evidence="4" id="KW-0804">Transcription</keyword>
<feature type="domain" description="HTH lacI-type" evidence="5">
    <location>
        <begin position="6"/>
        <end position="60"/>
    </location>
</feature>
<evidence type="ECO:0000313" key="7">
    <source>
        <dbReference type="Proteomes" id="UP000198417"/>
    </source>
</evidence>
<gene>
    <name evidence="6" type="ORF">SAMN06265370_11676</name>
</gene>
<dbReference type="EMBL" id="FZNN01000016">
    <property type="protein sequence ID" value="SNR69542.1"/>
    <property type="molecule type" value="Genomic_DNA"/>
</dbReference>
<dbReference type="GO" id="GO:0003700">
    <property type="term" value="F:DNA-binding transcription factor activity"/>
    <property type="evidence" value="ECO:0007669"/>
    <property type="project" value="TreeGrafter"/>
</dbReference>
<evidence type="ECO:0000259" key="5">
    <source>
        <dbReference type="PROSITE" id="PS50932"/>
    </source>
</evidence>
<protein>
    <submittedName>
        <fullName evidence="6">Transcriptional regulator, LacI family</fullName>
    </submittedName>
</protein>
<dbReference type="CDD" id="cd06289">
    <property type="entry name" value="PBP1_MalI-like"/>
    <property type="match status" value="1"/>
</dbReference>
<dbReference type="CDD" id="cd01392">
    <property type="entry name" value="HTH_LacI"/>
    <property type="match status" value="1"/>
</dbReference>
<dbReference type="Pfam" id="PF00356">
    <property type="entry name" value="LacI"/>
    <property type="match status" value="1"/>
</dbReference>
<dbReference type="GO" id="GO:0000976">
    <property type="term" value="F:transcription cis-regulatory region binding"/>
    <property type="evidence" value="ECO:0007669"/>
    <property type="project" value="TreeGrafter"/>
</dbReference>
<dbReference type="Gene3D" id="3.40.50.2300">
    <property type="match status" value="2"/>
</dbReference>
<dbReference type="Pfam" id="PF13377">
    <property type="entry name" value="Peripla_BP_3"/>
    <property type="match status" value="1"/>
</dbReference>
<dbReference type="InterPro" id="IPR028082">
    <property type="entry name" value="Peripla_BP_I"/>
</dbReference>
<sequence length="337" mass="36405">MRPKKVTLDMIAQVAGVSRATVSLVVRKSPLVADRTRKKIEQVMADLDYVRDIGAARLRNNSSRTIGVIVPNLVNSFFTEFLSGAERIMGEDDRVVLLANSHDDLSRQDDILQRFRGHGVDGVILCPAEGTEPGLLTRIQGWGMPVVQSLREVGQDLTDYAGADYIEGVRLAVQHLVDHGWRRIAFLSVTAHTSASDERLKGFARALALTGAEDADTVEVELTWDGAAGSAEKVLALPNRPTGVLCFNDILAAGLMLGLRRAGLEPGVDVAVVGLDDLPLAQLTYPPLTSVAVFPEQIGASAARLLVRRLADATAPIERSIVSPQLMARQSSWQEAD</sequence>
<organism evidence="6 7">
    <name type="scientific">Puniceibacterium sediminis</name>
    <dbReference type="NCBI Taxonomy" id="1608407"/>
    <lineage>
        <taxon>Bacteria</taxon>
        <taxon>Pseudomonadati</taxon>
        <taxon>Pseudomonadota</taxon>
        <taxon>Alphaproteobacteria</taxon>
        <taxon>Rhodobacterales</taxon>
        <taxon>Paracoccaceae</taxon>
        <taxon>Puniceibacterium</taxon>
    </lineage>
</organism>
<dbReference type="Gene3D" id="1.10.260.40">
    <property type="entry name" value="lambda repressor-like DNA-binding domains"/>
    <property type="match status" value="1"/>
</dbReference>
<keyword evidence="2" id="KW-0805">Transcription regulation</keyword>
<dbReference type="InterPro" id="IPR000843">
    <property type="entry name" value="HTH_LacI"/>
</dbReference>
<evidence type="ECO:0000256" key="2">
    <source>
        <dbReference type="ARBA" id="ARBA00023015"/>
    </source>
</evidence>
<keyword evidence="3" id="KW-0238">DNA-binding</keyword>
<name>A0A238YEZ5_9RHOB</name>
<dbReference type="RefSeq" id="WP_089272369.1">
    <property type="nucleotide sequence ID" value="NZ_FZNN01000016.1"/>
</dbReference>
<dbReference type="OrthoDB" id="7811243at2"/>
<evidence type="ECO:0000256" key="4">
    <source>
        <dbReference type="ARBA" id="ARBA00023163"/>
    </source>
</evidence>
<dbReference type="PROSITE" id="PS50932">
    <property type="entry name" value="HTH_LACI_2"/>
    <property type="match status" value="1"/>
</dbReference>
<reference evidence="6 7" key="1">
    <citation type="submission" date="2017-06" db="EMBL/GenBank/DDBJ databases">
        <authorList>
            <person name="Kim H.J."/>
            <person name="Triplett B.A."/>
        </authorList>
    </citation>
    <scope>NUCLEOTIDE SEQUENCE [LARGE SCALE GENOMIC DNA]</scope>
    <source>
        <strain evidence="6 7">DSM 29052</strain>
    </source>
</reference>
<dbReference type="SMART" id="SM00354">
    <property type="entry name" value="HTH_LACI"/>
    <property type="match status" value="1"/>
</dbReference>
<evidence type="ECO:0000313" key="6">
    <source>
        <dbReference type="EMBL" id="SNR69542.1"/>
    </source>
</evidence>
<dbReference type="InterPro" id="IPR010982">
    <property type="entry name" value="Lambda_DNA-bd_dom_sf"/>
</dbReference>
<dbReference type="SUPFAM" id="SSF47413">
    <property type="entry name" value="lambda repressor-like DNA-binding domains"/>
    <property type="match status" value="1"/>
</dbReference>
<dbReference type="SUPFAM" id="SSF53822">
    <property type="entry name" value="Periplasmic binding protein-like I"/>
    <property type="match status" value="1"/>
</dbReference>
<proteinExistence type="predicted"/>
<evidence type="ECO:0000256" key="1">
    <source>
        <dbReference type="ARBA" id="ARBA00022491"/>
    </source>
</evidence>
<dbReference type="PANTHER" id="PTHR30146:SF148">
    <property type="entry name" value="HTH-TYPE TRANSCRIPTIONAL REPRESSOR PURR-RELATED"/>
    <property type="match status" value="1"/>
</dbReference>
<keyword evidence="1" id="KW-0678">Repressor</keyword>
<dbReference type="AlphaFoldDB" id="A0A238YEZ5"/>